<evidence type="ECO:0000313" key="2">
    <source>
        <dbReference type="Proteomes" id="UP000281549"/>
    </source>
</evidence>
<dbReference type="EMBL" id="ML005691">
    <property type="protein sequence ID" value="RKP17739.1"/>
    <property type="molecule type" value="Genomic_DNA"/>
</dbReference>
<accession>A0A4V1IZE1</accession>
<evidence type="ECO:0000313" key="1">
    <source>
        <dbReference type="EMBL" id="RKP17739.1"/>
    </source>
</evidence>
<sequence>MPQKKRNNSQSLESFRRIARDEKRSTWTKKEALDILQPLIHLPVKTWKASVADERLEVLMMLGVPDSIQESKIMRKVEEYTTATTPGECRNIRDATADELYDAILPLTRISRREWPQDLLDNVIDVLAGVASVDLGQSTPEATATYLAFYCEWEIYLDENPTVKFKLDPVYLVLDLNGSPVPPLPGLPPNTRSPPLVKLNGREYAFRFAKTTDAAHYAGILRESNPNIRVWMFTCSQNCIYW</sequence>
<organism evidence="1 2">
    <name type="scientific">Rozella allomycis (strain CSF55)</name>
    <dbReference type="NCBI Taxonomy" id="988480"/>
    <lineage>
        <taxon>Eukaryota</taxon>
        <taxon>Fungi</taxon>
        <taxon>Fungi incertae sedis</taxon>
        <taxon>Cryptomycota</taxon>
        <taxon>Cryptomycota incertae sedis</taxon>
        <taxon>Rozella</taxon>
    </lineage>
</organism>
<gene>
    <name evidence="1" type="ORF">ROZALSC1DRAFT_23906</name>
</gene>
<name>A0A4V1IZE1_ROZAC</name>
<dbReference type="Proteomes" id="UP000281549">
    <property type="component" value="Unassembled WGS sequence"/>
</dbReference>
<proteinExistence type="predicted"/>
<protein>
    <submittedName>
        <fullName evidence="1">Uncharacterized protein</fullName>
    </submittedName>
</protein>
<dbReference type="AlphaFoldDB" id="A0A4V1IZE1"/>
<reference evidence="2" key="1">
    <citation type="journal article" date="2018" name="Nat. Microbiol.">
        <title>Leveraging single-cell genomics to expand the fungal tree of life.</title>
        <authorList>
            <person name="Ahrendt S.R."/>
            <person name="Quandt C.A."/>
            <person name="Ciobanu D."/>
            <person name="Clum A."/>
            <person name="Salamov A."/>
            <person name="Andreopoulos B."/>
            <person name="Cheng J.F."/>
            <person name="Woyke T."/>
            <person name="Pelin A."/>
            <person name="Henrissat B."/>
            <person name="Reynolds N.K."/>
            <person name="Benny G.L."/>
            <person name="Smith M.E."/>
            <person name="James T.Y."/>
            <person name="Grigoriev I.V."/>
        </authorList>
    </citation>
    <scope>NUCLEOTIDE SEQUENCE [LARGE SCALE GENOMIC DNA]</scope>
    <source>
        <strain evidence="2">CSF55</strain>
    </source>
</reference>